<reference evidence="1 2" key="1">
    <citation type="submission" date="2018-10" db="EMBL/GenBank/DDBJ databases">
        <title>Phylogenomics of Brevibacillus.</title>
        <authorList>
            <person name="Dunlap C."/>
        </authorList>
    </citation>
    <scope>NUCLEOTIDE SEQUENCE [LARGE SCALE GENOMIC DNA]</scope>
    <source>
        <strain evidence="1 2">JCM 12215</strain>
    </source>
</reference>
<keyword evidence="2" id="KW-1185">Reference proteome</keyword>
<accession>A0A3M8BV13</accession>
<dbReference type="Proteomes" id="UP000282028">
    <property type="component" value="Unassembled WGS sequence"/>
</dbReference>
<dbReference type="RefSeq" id="WP_122911228.1">
    <property type="nucleotide sequence ID" value="NZ_CBCSBE010000036.1"/>
</dbReference>
<dbReference type="AlphaFoldDB" id="A0A3M8BV13"/>
<evidence type="ECO:0000313" key="1">
    <source>
        <dbReference type="EMBL" id="RNB67260.1"/>
    </source>
</evidence>
<organism evidence="1 2">
    <name type="scientific">Brevibacillus invocatus</name>
    <dbReference type="NCBI Taxonomy" id="173959"/>
    <lineage>
        <taxon>Bacteria</taxon>
        <taxon>Bacillati</taxon>
        <taxon>Bacillota</taxon>
        <taxon>Bacilli</taxon>
        <taxon>Bacillales</taxon>
        <taxon>Paenibacillaceae</taxon>
        <taxon>Brevibacillus</taxon>
    </lineage>
</organism>
<proteinExistence type="predicted"/>
<evidence type="ECO:0000313" key="2">
    <source>
        <dbReference type="Proteomes" id="UP000282028"/>
    </source>
</evidence>
<sequence>MLLQNENKALSGSLTAIAEELGCAVSSLKNVLADLQNEGAIVVESKRGRNGSTSIILVEQANEAFIQEAAAAKNPDQEKSQIDNTIGEAVGGAATVSLPGSAADLIGLLASLNAPYPSSLPLYLADLYRDTVAVWALPSSDPTYALDAATHTWLLLKRTLMTCLRATKREGIANLTAYVRQAMAAALLELVEHGYSVDRLPASVVWQLDSGRGGS</sequence>
<name>A0A3M8BV13_9BACL</name>
<protein>
    <submittedName>
        <fullName evidence="1">Uncharacterized protein</fullName>
    </submittedName>
</protein>
<comment type="caution">
    <text evidence="1">The sequence shown here is derived from an EMBL/GenBank/DDBJ whole genome shotgun (WGS) entry which is preliminary data.</text>
</comment>
<gene>
    <name evidence="1" type="ORF">EDM52_22930</name>
</gene>
<dbReference type="EMBL" id="RHHR01000054">
    <property type="protein sequence ID" value="RNB67260.1"/>
    <property type="molecule type" value="Genomic_DNA"/>
</dbReference>